<sequence length="380" mass="43026">MEVGVGAKHWSDEEKTRLFNWLMGPGQDDHWNALRATKNSCLRDCSIQVFGNKKTYQALKGCYERNFNLFKQIYALEAWCHQSGNAAPMDGLSETERLKEYERRLNSARKVGCDVGSIIPRTVDNWHQLGWYRLFYTRWHGDPATTKPVQHRQSMAPPSGGDSHDVDLDDNGMDYNDPNLQALANSHEPISFVHAPPAPPPPPPPQIHHNHSQPSHQPLPPQVHSLAPSHSHSAPPHSQPPSSLTQLPPPPPPPPMHHTMPMSPGFAPQTPFSPEGHGLMMPPPAVNALMQYLQTKTLTAKSKLDYLRRREEREERDSQRRKETERLDSDRKKAELDFNIQVAQQKEKTDRAIEILQNQSMDPSIKAAAGEYLKKMFSND</sequence>
<dbReference type="Proteomes" id="UP000054007">
    <property type="component" value="Unassembled WGS sequence"/>
</dbReference>
<feature type="compositionally biased region" description="Pro residues" evidence="1">
    <location>
        <begin position="196"/>
        <end position="206"/>
    </location>
</feature>
<dbReference type="AlphaFoldDB" id="A0A0D7BQ20"/>
<proteinExistence type="predicted"/>
<evidence type="ECO:0000313" key="3">
    <source>
        <dbReference type="Proteomes" id="UP000054007"/>
    </source>
</evidence>
<protein>
    <submittedName>
        <fullName evidence="2">Uncharacterized protein</fullName>
    </submittedName>
</protein>
<evidence type="ECO:0000256" key="1">
    <source>
        <dbReference type="SAM" id="MobiDB-lite"/>
    </source>
</evidence>
<reference evidence="2 3" key="1">
    <citation type="journal article" date="2015" name="Fungal Genet. Biol.">
        <title>Evolution of novel wood decay mechanisms in Agaricales revealed by the genome sequences of Fistulina hepatica and Cylindrobasidium torrendii.</title>
        <authorList>
            <person name="Floudas D."/>
            <person name="Held B.W."/>
            <person name="Riley R."/>
            <person name="Nagy L.G."/>
            <person name="Koehler G."/>
            <person name="Ransdell A.S."/>
            <person name="Younus H."/>
            <person name="Chow J."/>
            <person name="Chiniquy J."/>
            <person name="Lipzen A."/>
            <person name="Tritt A."/>
            <person name="Sun H."/>
            <person name="Haridas S."/>
            <person name="LaButti K."/>
            <person name="Ohm R.A."/>
            <person name="Kues U."/>
            <person name="Blanchette R.A."/>
            <person name="Grigoriev I.V."/>
            <person name="Minto R.E."/>
            <person name="Hibbett D.S."/>
        </authorList>
    </citation>
    <scope>NUCLEOTIDE SEQUENCE [LARGE SCALE GENOMIC DNA]</scope>
    <source>
        <strain evidence="2 3">FP15055 ss-10</strain>
    </source>
</reference>
<feature type="compositionally biased region" description="Pro residues" evidence="1">
    <location>
        <begin position="247"/>
        <end position="256"/>
    </location>
</feature>
<keyword evidence="3" id="KW-1185">Reference proteome</keyword>
<name>A0A0D7BQ20_9AGAR</name>
<dbReference type="EMBL" id="KN880451">
    <property type="protein sequence ID" value="KIY71681.1"/>
    <property type="molecule type" value="Genomic_DNA"/>
</dbReference>
<dbReference type="STRING" id="1314674.A0A0D7BQ20"/>
<evidence type="ECO:0000313" key="2">
    <source>
        <dbReference type="EMBL" id="KIY71681.1"/>
    </source>
</evidence>
<feature type="compositionally biased region" description="Low complexity" evidence="1">
    <location>
        <begin position="212"/>
        <end position="246"/>
    </location>
</feature>
<accession>A0A0D7BQ20</accession>
<feature type="region of interest" description="Disordered" evidence="1">
    <location>
        <begin position="309"/>
        <end position="332"/>
    </location>
</feature>
<organism evidence="2 3">
    <name type="scientific">Cylindrobasidium torrendii FP15055 ss-10</name>
    <dbReference type="NCBI Taxonomy" id="1314674"/>
    <lineage>
        <taxon>Eukaryota</taxon>
        <taxon>Fungi</taxon>
        <taxon>Dikarya</taxon>
        <taxon>Basidiomycota</taxon>
        <taxon>Agaricomycotina</taxon>
        <taxon>Agaricomycetes</taxon>
        <taxon>Agaricomycetidae</taxon>
        <taxon>Agaricales</taxon>
        <taxon>Marasmiineae</taxon>
        <taxon>Physalacriaceae</taxon>
        <taxon>Cylindrobasidium</taxon>
    </lineage>
</organism>
<dbReference type="OrthoDB" id="2685034at2759"/>
<feature type="region of interest" description="Disordered" evidence="1">
    <location>
        <begin position="145"/>
        <end position="280"/>
    </location>
</feature>
<gene>
    <name evidence="2" type="ORF">CYLTODRAFT_435084</name>
</gene>